<accession>A0ABY1VR59</accession>
<sequence length="41" mass="4706">MQEQTADLLMVVGRFFGGSRVICEDTIGVTIRKAHHEQLYR</sequence>
<dbReference type="Proteomes" id="UP000250006">
    <property type="component" value="Unassembled WGS sequence"/>
</dbReference>
<dbReference type="EMBL" id="UAPQ01000010">
    <property type="protein sequence ID" value="SPT54247.1"/>
    <property type="molecule type" value="Genomic_DNA"/>
</dbReference>
<evidence type="ECO:0000313" key="2">
    <source>
        <dbReference type="Proteomes" id="UP000250006"/>
    </source>
</evidence>
<reference evidence="1 2" key="1">
    <citation type="submission" date="2018-06" db="EMBL/GenBank/DDBJ databases">
        <authorList>
            <consortium name="Pathogen Informatics"/>
            <person name="Doyle S."/>
        </authorList>
    </citation>
    <scope>NUCLEOTIDE SEQUENCE [LARGE SCALE GENOMIC DNA]</scope>
    <source>
        <strain evidence="1 2">NCTC11535</strain>
    </source>
</reference>
<proteinExistence type="predicted"/>
<name>A0ABY1VR59_9ACTO</name>
<organism evidence="1 2">
    <name type="scientific">Actinomyces bovis</name>
    <dbReference type="NCBI Taxonomy" id="1658"/>
    <lineage>
        <taxon>Bacteria</taxon>
        <taxon>Bacillati</taxon>
        <taxon>Actinomycetota</taxon>
        <taxon>Actinomycetes</taxon>
        <taxon>Actinomycetales</taxon>
        <taxon>Actinomycetaceae</taxon>
        <taxon>Actinomyces</taxon>
    </lineage>
</organism>
<gene>
    <name evidence="1" type="ORF">NCTC11535_01959</name>
</gene>
<keyword evidence="2" id="KW-1185">Reference proteome</keyword>
<comment type="caution">
    <text evidence="1">The sequence shown here is derived from an EMBL/GenBank/DDBJ whole genome shotgun (WGS) entry which is preliminary data.</text>
</comment>
<evidence type="ECO:0000313" key="1">
    <source>
        <dbReference type="EMBL" id="SPT54247.1"/>
    </source>
</evidence>
<protein>
    <submittedName>
        <fullName evidence="1">Uncharacterized protein</fullName>
    </submittedName>
</protein>